<dbReference type="SUPFAM" id="SSF56219">
    <property type="entry name" value="DNase I-like"/>
    <property type="match status" value="1"/>
</dbReference>
<keyword evidence="1" id="KW-0548">Nucleotidyltransferase</keyword>
<sequence>MENCRLHGTLKFLILSKLPPMMARKTNLYYQNTRGLRTKSEEFFGNAFSCDHDIICLTEMWLNEFCTSSSYFPSQFSVFRTDRNYTELVKYGGGVLIACMTDFYLIRRTDLETYRECVWVEIPASDGLNYFVGCYYFPPNSDVCVFVDHFADLENRIDFSKYKVHVYGDSNLPKVKWLTGFAQSDCAVVRDKVQCLTNFIFFTGCTSTIR</sequence>
<proteinExistence type="predicted"/>
<keyword evidence="1" id="KW-0808">Transferase</keyword>
<organism evidence="1">
    <name type="scientific">Ixodes ricinus</name>
    <name type="common">Common tick</name>
    <name type="synonym">Acarus ricinus</name>
    <dbReference type="NCBI Taxonomy" id="34613"/>
    <lineage>
        <taxon>Eukaryota</taxon>
        <taxon>Metazoa</taxon>
        <taxon>Ecdysozoa</taxon>
        <taxon>Arthropoda</taxon>
        <taxon>Chelicerata</taxon>
        <taxon>Arachnida</taxon>
        <taxon>Acari</taxon>
        <taxon>Parasitiformes</taxon>
        <taxon>Ixodida</taxon>
        <taxon>Ixodoidea</taxon>
        <taxon>Ixodidae</taxon>
        <taxon>Ixodinae</taxon>
        <taxon>Ixodes</taxon>
    </lineage>
</organism>
<keyword evidence="1" id="KW-0695">RNA-directed DNA polymerase</keyword>
<evidence type="ECO:0000313" key="1">
    <source>
        <dbReference type="EMBL" id="MXU96236.1"/>
    </source>
</evidence>
<name>A0A6B0V325_IXORI</name>
<dbReference type="AlphaFoldDB" id="A0A6B0V325"/>
<dbReference type="InterPro" id="IPR036691">
    <property type="entry name" value="Endo/exonu/phosph_ase_sf"/>
</dbReference>
<reference evidence="1" key="1">
    <citation type="submission" date="2019-12" db="EMBL/GenBank/DDBJ databases">
        <title>An insight into the sialome of adult female Ixodes ricinus ticks feeding for 6 days.</title>
        <authorList>
            <person name="Perner J."/>
            <person name="Ribeiro J.M.C."/>
        </authorList>
    </citation>
    <scope>NUCLEOTIDE SEQUENCE</scope>
    <source>
        <strain evidence="1">Semi-engorged</strain>
        <tissue evidence="1">Salivary glands</tissue>
    </source>
</reference>
<protein>
    <submittedName>
        <fullName evidence="1">Putative rna-directed dna polymerase from mobile element jockey-like protein</fullName>
    </submittedName>
</protein>
<dbReference type="EMBL" id="GIFC01014153">
    <property type="protein sequence ID" value="MXU96236.1"/>
    <property type="molecule type" value="Transcribed_RNA"/>
</dbReference>
<accession>A0A6B0V325</accession>
<dbReference type="GO" id="GO:0003964">
    <property type="term" value="F:RNA-directed DNA polymerase activity"/>
    <property type="evidence" value="ECO:0007669"/>
    <property type="project" value="UniProtKB-KW"/>
</dbReference>
<dbReference type="Gene3D" id="3.60.10.10">
    <property type="entry name" value="Endonuclease/exonuclease/phosphatase"/>
    <property type="match status" value="1"/>
</dbReference>